<dbReference type="Gene3D" id="1.10.1740.10">
    <property type="match status" value="1"/>
</dbReference>
<accession>A0ABX2FAM8</accession>
<feature type="domain" description="RNA polymerase sigma factor 70 region 4 type 2" evidence="7">
    <location>
        <begin position="99"/>
        <end position="150"/>
    </location>
</feature>
<gene>
    <name evidence="8" type="ORF">GC106_50680</name>
</gene>
<dbReference type="CDD" id="cd06171">
    <property type="entry name" value="Sigma70_r4"/>
    <property type="match status" value="1"/>
</dbReference>
<evidence type="ECO:0000256" key="5">
    <source>
        <dbReference type="ARBA" id="ARBA00023163"/>
    </source>
</evidence>
<dbReference type="Proteomes" id="UP000763557">
    <property type="component" value="Unassembled WGS sequence"/>
</dbReference>
<dbReference type="RefSeq" id="WP_173136209.1">
    <property type="nucleotide sequence ID" value="NZ_CBCSGW010000054.1"/>
</dbReference>
<protein>
    <submittedName>
        <fullName evidence="8">RNA polymerase sigma factor sigM</fullName>
    </submittedName>
</protein>
<evidence type="ECO:0000259" key="6">
    <source>
        <dbReference type="Pfam" id="PF04542"/>
    </source>
</evidence>
<dbReference type="InterPro" id="IPR014284">
    <property type="entry name" value="RNA_pol_sigma-70_dom"/>
</dbReference>
<dbReference type="InterPro" id="IPR014325">
    <property type="entry name" value="RNA_pol_sigma-E_actinobac"/>
</dbReference>
<proteinExistence type="inferred from homology"/>
<keyword evidence="3" id="KW-0731">Sigma factor</keyword>
<dbReference type="SUPFAM" id="SSF88659">
    <property type="entry name" value="Sigma3 and sigma4 domains of RNA polymerase sigma factors"/>
    <property type="match status" value="1"/>
</dbReference>
<dbReference type="InterPro" id="IPR036388">
    <property type="entry name" value="WH-like_DNA-bd_sf"/>
</dbReference>
<feature type="domain" description="RNA polymerase sigma-70 region 2" evidence="6">
    <location>
        <begin position="12"/>
        <end position="76"/>
    </location>
</feature>
<dbReference type="Gene3D" id="1.10.10.10">
    <property type="entry name" value="Winged helix-like DNA-binding domain superfamily/Winged helix DNA-binding domain"/>
    <property type="match status" value="1"/>
</dbReference>
<evidence type="ECO:0000256" key="3">
    <source>
        <dbReference type="ARBA" id="ARBA00023082"/>
    </source>
</evidence>
<dbReference type="InterPro" id="IPR007627">
    <property type="entry name" value="RNA_pol_sigma70_r2"/>
</dbReference>
<dbReference type="Pfam" id="PF04542">
    <property type="entry name" value="Sigma70_r2"/>
    <property type="match status" value="1"/>
</dbReference>
<dbReference type="InterPro" id="IPR013249">
    <property type="entry name" value="RNA_pol_sigma70_r4_t2"/>
</dbReference>
<evidence type="ECO:0000256" key="4">
    <source>
        <dbReference type="ARBA" id="ARBA00023125"/>
    </source>
</evidence>
<dbReference type="NCBIfam" id="TIGR02937">
    <property type="entry name" value="sigma70-ECF"/>
    <property type="match status" value="1"/>
</dbReference>
<name>A0ABX2FAM8_9PSEU</name>
<dbReference type="EMBL" id="JAAATY010000016">
    <property type="protein sequence ID" value="NRN67828.1"/>
    <property type="molecule type" value="Genomic_DNA"/>
</dbReference>
<evidence type="ECO:0000313" key="8">
    <source>
        <dbReference type="EMBL" id="NRN67828.1"/>
    </source>
</evidence>
<reference evidence="8 9" key="1">
    <citation type="submission" date="2020-01" db="EMBL/GenBank/DDBJ databases">
        <title>Kibdelosporangium persica a novel Actinomycetes from a hot desert in Iran.</title>
        <authorList>
            <person name="Safaei N."/>
            <person name="Zaburannyi N."/>
            <person name="Mueller R."/>
            <person name="Wink J."/>
        </authorList>
    </citation>
    <scope>NUCLEOTIDE SEQUENCE [LARGE SCALE GENOMIC DNA]</scope>
    <source>
        <strain evidence="8 9">4NS15</strain>
    </source>
</reference>
<sequence>MGVRDREFAQFVDANTTRLRRTAYLLCGDWHRAEDLVQVAFLKVYKSWPKVASSPLGYARQTLTNTVIDESRRFWRREQPTYPLPDTAGTNADQDIALDLRRAMAALPPRQRAAVVLRYWDDLPIAAVADLLGCSEGTVKSQCAKGLAALREMVTDRLEGHR</sequence>
<keyword evidence="9" id="KW-1185">Reference proteome</keyword>
<evidence type="ECO:0000256" key="1">
    <source>
        <dbReference type="ARBA" id="ARBA00010641"/>
    </source>
</evidence>
<dbReference type="InterPro" id="IPR039425">
    <property type="entry name" value="RNA_pol_sigma-70-like"/>
</dbReference>
<evidence type="ECO:0000313" key="9">
    <source>
        <dbReference type="Proteomes" id="UP000763557"/>
    </source>
</evidence>
<evidence type="ECO:0000256" key="2">
    <source>
        <dbReference type="ARBA" id="ARBA00023015"/>
    </source>
</evidence>
<keyword evidence="5" id="KW-0804">Transcription</keyword>
<keyword evidence="4" id="KW-0238">DNA-binding</keyword>
<dbReference type="InterPro" id="IPR013325">
    <property type="entry name" value="RNA_pol_sigma_r2"/>
</dbReference>
<comment type="similarity">
    <text evidence="1">Belongs to the sigma-70 factor family. ECF subfamily.</text>
</comment>
<keyword evidence="2" id="KW-0805">Transcription regulation</keyword>
<dbReference type="PANTHER" id="PTHR43133:SF50">
    <property type="entry name" value="ECF RNA POLYMERASE SIGMA FACTOR SIGM"/>
    <property type="match status" value="1"/>
</dbReference>
<dbReference type="PANTHER" id="PTHR43133">
    <property type="entry name" value="RNA POLYMERASE ECF-TYPE SIGMA FACTO"/>
    <property type="match status" value="1"/>
</dbReference>
<dbReference type="NCBIfam" id="TIGR02983">
    <property type="entry name" value="SigE-fam_strep"/>
    <property type="match status" value="1"/>
</dbReference>
<evidence type="ECO:0000259" key="7">
    <source>
        <dbReference type="Pfam" id="PF08281"/>
    </source>
</evidence>
<dbReference type="Pfam" id="PF08281">
    <property type="entry name" value="Sigma70_r4_2"/>
    <property type="match status" value="1"/>
</dbReference>
<dbReference type="InterPro" id="IPR013324">
    <property type="entry name" value="RNA_pol_sigma_r3/r4-like"/>
</dbReference>
<dbReference type="SUPFAM" id="SSF88946">
    <property type="entry name" value="Sigma2 domain of RNA polymerase sigma factors"/>
    <property type="match status" value="1"/>
</dbReference>
<comment type="caution">
    <text evidence="8">The sequence shown here is derived from an EMBL/GenBank/DDBJ whole genome shotgun (WGS) entry which is preliminary data.</text>
</comment>
<organism evidence="8 9">
    <name type="scientific">Kibdelosporangium persicum</name>
    <dbReference type="NCBI Taxonomy" id="2698649"/>
    <lineage>
        <taxon>Bacteria</taxon>
        <taxon>Bacillati</taxon>
        <taxon>Actinomycetota</taxon>
        <taxon>Actinomycetes</taxon>
        <taxon>Pseudonocardiales</taxon>
        <taxon>Pseudonocardiaceae</taxon>
        <taxon>Kibdelosporangium</taxon>
    </lineage>
</organism>